<dbReference type="PROSITE" id="PS50211">
    <property type="entry name" value="DENN"/>
    <property type="match status" value="1"/>
</dbReference>
<reference evidence="3" key="1">
    <citation type="submission" date="2023-07" db="EMBL/GenBank/DDBJ databases">
        <authorList>
            <consortium name="AG Swart"/>
            <person name="Singh M."/>
            <person name="Singh A."/>
            <person name="Seah K."/>
            <person name="Emmerich C."/>
        </authorList>
    </citation>
    <scope>NUCLEOTIDE SEQUENCE</scope>
    <source>
        <strain evidence="3">DP1</strain>
    </source>
</reference>
<feature type="region of interest" description="Disordered" evidence="1">
    <location>
        <begin position="802"/>
        <end position="821"/>
    </location>
</feature>
<dbReference type="Gene3D" id="3.40.50.11500">
    <property type="match status" value="1"/>
</dbReference>
<comment type="caution">
    <text evidence="3">The sequence shown here is derived from an EMBL/GenBank/DDBJ whole genome shotgun (WGS) entry which is preliminary data.</text>
</comment>
<name>A0AAD1XEQ3_EUPCR</name>
<sequence length="1113" mass="130010">MEFLVEAIPLILNQNQASLLNKIQEEDKLDHVEDSLSNDSDSSPFKGIVRHSTLNPQNTLNCLENPNELDILNSHIKKSEIIGKSPIPKNKIKLPKILVLISKYPIYKDLEQFLTKIINHCMDNTSIPIERMITNLIYEFPHPGFKYIIKSKYWGTKECYKFKYETVDSLPYCEPKHFLELSPFYENSLVIWDVMERVLFEDPVILVSKSIDSLISWSEILKNIIFPFKFSGLIIPYMCRPDLILMFLSSDSNCKYMLGLTPESYKYVKAYLPSKVTCFDIDSQKLLQNRDEFMQATEAFIITQRQDSKESSRLTLPYDSYTGKLKELESILKSITKKKTRDYKDTVTYATRIRNFFFNYFMDDILQITKCDYSQKEGYQHPEVRKRLPKWHRSFIDAFVNTQVFQKFEMKIRKCTTPETEKLDRLIQNFRKDSKTKENHSDMRETLNTDLNLKKLSYHKLAGMYYNSYINYSDYRGLPIKEQIQSSPDLSPFIDEENLRSSKISVITMAEINRDHRYSSLKKSPRPDMKSKEDSKPKGHSDKSPSPGTCYRYTYFPKLLNELVDTPEAIREINWPPIAFAGSTGGYLHDVFKPKSIHYTKENINDAIWLATWISTYWYHESPEKRIHIIQLLSELPKMNFSSKQKELLLSQIVDNIEAFGTPLVSAENLSYLLHCLFRPVQEKITSNRSDDMANAVFNVDWRHQNQLMLCFYKLALGKKLKVTNHNNRISLFDGRQSSISSNFSMVPYTFKKSGDVEEKPEPVGLSLRGEARSISIPLSSSNNFVANKIEKANSLASKRKEIHRKKNLTPRGNQGDYNFDQKSKTSISNFDNLNDCVINENFSDTTDDYHQKPRKIYKRTLRKEPSDTEYEYQIRPNVQCIECKKSMPLTVIDKATPNDGHKVPLQEKVIKEKEALSKCPQCLRDTLKVTLIISKCKIFSMNRKRKFEYHDEIKYSGSFSLFWKLREFHNEEIPQNRSSPKKSGSHSLKYNGVMKEISCFRQCSKLLQLDVIQLFQHSKELFWNLMYRFIKDKKDYIFLLPYEADILGVEDNNQNDHNAGSDMNSESIENSPANSSHFDMAKNMLSKNRKRRGKLLDDDEVSQKDKRISEKF</sequence>
<dbReference type="Proteomes" id="UP001295684">
    <property type="component" value="Unassembled WGS sequence"/>
</dbReference>
<dbReference type="InterPro" id="IPR001194">
    <property type="entry name" value="cDENN_dom"/>
</dbReference>
<feature type="compositionally biased region" description="Basic and acidic residues" evidence="1">
    <location>
        <begin position="525"/>
        <end position="543"/>
    </location>
</feature>
<dbReference type="InterPro" id="IPR043153">
    <property type="entry name" value="DENN_C"/>
</dbReference>
<feature type="domain" description="UDENN" evidence="2">
    <location>
        <begin position="1"/>
        <end position="422"/>
    </location>
</feature>
<dbReference type="GO" id="GO:0032483">
    <property type="term" value="P:regulation of Rab protein signal transduction"/>
    <property type="evidence" value="ECO:0007669"/>
    <property type="project" value="TreeGrafter"/>
</dbReference>
<organism evidence="3 4">
    <name type="scientific">Euplotes crassus</name>
    <dbReference type="NCBI Taxonomy" id="5936"/>
    <lineage>
        <taxon>Eukaryota</taxon>
        <taxon>Sar</taxon>
        <taxon>Alveolata</taxon>
        <taxon>Ciliophora</taxon>
        <taxon>Intramacronucleata</taxon>
        <taxon>Spirotrichea</taxon>
        <taxon>Hypotrichia</taxon>
        <taxon>Euplotida</taxon>
        <taxon>Euplotidae</taxon>
        <taxon>Moneuplotes</taxon>
    </lineage>
</organism>
<dbReference type="PANTHER" id="PTHR12296:SF21">
    <property type="entry name" value="DENN DOMAIN-CONTAINING PROTEIN 3"/>
    <property type="match status" value="1"/>
</dbReference>
<dbReference type="InterPro" id="IPR037516">
    <property type="entry name" value="Tripartite_DENN"/>
</dbReference>
<protein>
    <recommendedName>
        <fullName evidence="2">UDENN domain-containing protein</fullName>
    </recommendedName>
</protein>
<dbReference type="AlphaFoldDB" id="A0AAD1XEQ3"/>
<accession>A0AAD1XEQ3</accession>
<dbReference type="GO" id="GO:0031410">
    <property type="term" value="C:cytoplasmic vesicle"/>
    <property type="evidence" value="ECO:0007669"/>
    <property type="project" value="TreeGrafter"/>
</dbReference>
<feature type="region of interest" description="Disordered" evidence="1">
    <location>
        <begin position="1054"/>
        <end position="1113"/>
    </location>
</feature>
<evidence type="ECO:0000256" key="1">
    <source>
        <dbReference type="SAM" id="MobiDB-lite"/>
    </source>
</evidence>
<proteinExistence type="predicted"/>
<evidence type="ECO:0000313" key="4">
    <source>
        <dbReference type="Proteomes" id="UP001295684"/>
    </source>
</evidence>
<evidence type="ECO:0000259" key="2">
    <source>
        <dbReference type="PROSITE" id="PS50211"/>
    </source>
</evidence>
<dbReference type="SMART" id="SM00799">
    <property type="entry name" value="DENN"/>
    <property type="match status" value="1"/>
</dbReference>
<dbReference type="EMBL" id="CAMPGE010009650">
    <property type="protein sequence ID" value="CAI2368517.1"/>
    <property type="molecule type" value="Genomic_DNA"/>
</dbReference>
<dbReference type="InterPro" id="IPR051696">
    <property type="entry name" value="DENN_Domain_GEFs"/>
</dbReference>
<evidence type="ECO:0000313" key="3">
    <source>
        <dbReference type="EMBL" id="CAI2368517.1"/>
    </source>
</evidence>
<gene>
    <name evidence="3" type="ORF">ECRASSUSDP1_LOCUS9810</name>
</gene>
<dbReference type="PANTHER" id="PTHR12296">
    <property type="entry name" value="DENN DOMAIN-CONTAINING PROTEIN 4"/>
    <property type="match status" value="1"/>
</dbReference>
<keyword evidence="4" id="KW-1185">Reference proteome</keyword>
<dbReference type="Pfam" id="PF02141">
    <property type="entry name" value="DENN"/>
    <property type="match status" value="1"/>
</dbReference>
<feature type="region of interest" description="Disordered" evidence="1">
    <location>
        <begin position="517"/>
        <end position="546"/>
    </location>
</feature>
<feature type="compositionally biased region" description="Basic and acidic residues" evidence="1">
    <location>
        <begin position="1102"/>
        <end position="1113"/>
    </location>
</feature>
<feature type="compositionally biased region" description="Polar residues" evidence="1">
    <location>
        <begin position="1054"/>
        <end position="1078"/>
    </location>
</feature>